<comment type="caution">
    <text evidence="5">The sequence shown here is derived from an EMBL/GenBank/DDBJ whole genome shotgun (WGS) entry which is preliminary data.</text>
</comment>
<evidence type="ECO:0000256" key="1">
    <source>
        <dbReference type="ARBA" id="ARBA00004123"/>
    </source>
</evidence>
<evidence type="ECO:0000256" key="3">
    <source>
        <dbReference type="SAM" id="MobiDB-lite"/>
    </source>
</evidence>
<gene>
    <name evidence="5" type="ORF">CTI12_AA021140</name>
</gene>
<dbReference type="EMBL" id="PKPP01000073">
    <property type="protein sequence ID" value="PWA98300.1"/>
    <property type="molecule type" value="Genomic_DNA"/>
</dbReference>
<evidence type="ECO:0000313" key="5">
    <source>
        <dbReference type="EMBL" id="PWA98300.1"/>
    </source>
</evidence>
<comment type="subcellular location">
    <subcellularLocation>
        <location evidence="1">Nucleus</location>
    </subcellularLocation>
</comment>
<proteinExistence type="predicted"/>
<evidence type="ECO:0000256" key="2">
    <source>
        <dbReference type="ARBA" id="ARBA00023242"/>
    </source>
</evidence>
<dbReference type="AlphaFoldDB" id="A0A2U1QJV4"/>
<feature type="region of interest" description="Disordered" evidence="3">
    <location>
        <begin position="1"/>
        <end position="40"/>
    </location>
</feature>
<dbReference type="Pfam" id="PF12174">
    <property type="entry name" value="RST"/>
    <property type="match status" value="1"/>
</dbReference>
<dbReference type="PANTHER" id="PTHR32263:SF37">
    <property type="entry name" value="WWE PROTEIN-PROTEIN INTERACTION DOMAIN PROTEIN FAMILY-RELATED"/>
    <property type="match status" value="1"/>
</dbReference>
<feature type="compositionally biased region" description="Basic and acidic residues" evidence="3">
    <location>
        <begin position="24"/>
        <end position="40"/>
    </location>
</feature>
<dbReference type="GO" id="GO:0005634">
    <property type="term" value="C:nucleus"/>
    <property type="evidence" value="ECO:0007669"/>
    <property type="project" value="UniProtKB-SubCell"/>
</dbReference>
<feature type="domain" description="RST" evidence="4">
    <location>
        <begin position="244"/>
        <end position="277"/>
    </location>
</feature>
<sequence length="340" mass="38903">MQPQRCSKRLSKAKQSNTSEEQQEEKRKTRMNSESKDAEKAMTILELPDKRARCYSLCGYSYNGRCAEGIPDAEDCKVVTSRVTHSEVHLQEKRYYSFMENCPQVEEMNMSPLKKSPSVGSSTLREPKSPWMSFSKLFANLGNVELIQSGSKQFYRINTCFDSGVDDLQTPNNYVIWNMNMNTHIFPERVGYQMLKIARWSRQELPHSEVNLQAKRGKLPSNGRDERVTFKKGPSVGSSTLREPKSPWMSFSKLFEAVPDEVAPNDMRLLHVFNKSFRVSNLFNLYTVLCKNLTSLTHVIQVVLYRDADSISLSIEAYEQCLKINPDSPTVGQPSELQVK</sequence>
<dbReference type="PANTHER" id="PTHR32263">
    <property type="entry name" value="INACTIVE POLY [ADP-RIBOSE] POLYMERASE SRO4-RELATED"/>
    <property type="match status" value="1"/>
</dbReference>
<protein>
    <submittedName>
        <fullName evidence="5">WWE protein-protein interaction domain protein family</fullName>
    </submittedName>
</protein>
<organism evidence="5 6">
    <name type="scientific">Artemisia annua</name>
    <name type="common">Sweet wormwood</name>
    <dbReference type="NCBI Taxonomy" id="35608"/>
    <lineage>
        <taxon>Eukaryota</taxon>
        <taxon>Viridiplantae</taxon>
        <taxon>Streptophyta</taxon>
        <taxon>Embryophyta</taxon>
        <taxon>Tracheophyta</taxon>
        <taxon>Spermatophyta</taxon>
        <taxon>Magnoliopsida</taxon>
        <taxon>eudicotyledons</taxon>
        <taxon>Gunneridae</taxon>
        <taxon>Pentapetalae</taxon>
        <taxon>asterids</taxon>
        <taxon>campanulids</taxon>
        <taxon>Asterales</taxon>
        <taxon>Asteraceae</taxon>
        <taxon>Asteroideae</taxon>
        <taxon>Anthemideae</taxon>
        <taxon>Artemisiinae</taxon>
        <taxon>Artemisia</taxon>
    </lineage>
</organism>
<evidence type="ECO:0000259" key="4">
    <source>
        <dbReference type="Pfam" id="PF12174"/>
    </source>
</evidence>
<reference evidence="5 6" key="1">
    <citation type="journal article" date="2018" name="Mol. Plant">
        <title>The genome of Artemisia annua provides insight into the evolution of Asteraceae family and artemisinin biosynthesis.</title>
        <authorList>
            <person name="Shen Q."/>
            <person name="Zhang L."/>
            <person name="Liao Z."/>
            <person name="Wang S."/>
            <person name="Yan T."/>
            <person name="Shi P."/>
            <person name="Liu M."/>
            <person name="Fu X."/>
            <person name="Pan Q."/>
            <person name="Wang Y."/>
            <person name="Lv Z."/>
            <person name="Lu X."/>
            <person name="Zhang F."/>
            <person name="Jiang W."/>
            <person name="Ma Y."/>
            <person name="Chen M."/>
            <person name="Hao X."/>
            <person name="Li L."/>
            <person name="Tang Y."/>
            <person name="Lv G."/>
            <person name="Zhou Y."/>
            <person name="Sun X."/>
            <person name="Brodelius P.E."/>
            <person name="Rose J.K.C."/>
            <person name="Tang K."/>
        </authorList>
    </citation>
    <scope>NUCLEOTIDE SEQUENCE [LARGE SCALE GENOMIC DNA]</scope>
    <source>
        <strain evidence="6">cv. Huhao1</strain>
        <tissue evidence="5">Leaf</tissue>
    </source>
</reference>
<evidence type="ECO:0000313" key="6">
    <source>
        <dbReference type="Proteomes" id="UP000245207"/>
    </source>
</evidence>
<dbReference type="InterPro" id="IPR044964">
    <property type="entry name" value="RCD1/SRO1-5"/>
</dbReference>
<dbReference type="OrthoDB" id="6133115at2759"/>
<keyword evidence="2" id="KW-0539">Nucleus</keyword>
<keyword evidence="6" id="KW-1185">Reference proteome</keyword>
<dbReference type="InterPro" id="IPR022003">
    <property type="entry name" value="RST"/>
</dbReference>
<dbReference type="STRING" id="35608.A0A2U1QJV4"/>
<name>A0A2U1QJV4_ARTAN</name>
<feature type="compositionally biased region" description="Basic residues" evidence="3">
    <location>
        <begin position="1"/>
        <end position="12"/>
    </location>
</feature>
<accession>A0A2U1QJV4</accession>
<dbReference type="Proteomes" id="UP000245207">
    <property type="component" value="Unassembled WGS sequence"/>
</dbReference>